<gene>
    <name evidence="1" type="ORF">MRATA1EN1_LOCUS3382</name>
</gene>
<sequence>MAFDPFFISILRTRSYKLLQAKPNRKKIYISRKIAGPRSLAVKSQPCTDSFPGVITTPFSPATSSERKGVWPGVGTLLFVREEDQRRSPCNKCHNKTNE</sequence>
<evidence type="ECO:0000313" key="2">
    <source>
        <dbReference type="Proteomes" id="UP001176941"/>
    </source>
</evidence>
<evidence type="ECO:0000313" key="1">
    <source>
        <dbReference type="EMBL" id="CAI9154420.1"/>
    </source>
</evidence>
<organism evidence="1 2">
    <name type="scientific">Rangifer tarandus platyrhynchus</name>
    <name type="common">Svalbard reindeer</name>
    <dbReference type="NCBI Taxonomy" id="3082113"/>
    <lineage>
        <taxon>Eukaryota</taxon>
        <taxon>Metazoa</taxon>
        <taxon>Chordata</taxon>
        <taxon>Craniata</taxon>
        <taxon>Vertebrata</taxon>
        <taxon>Euteleostomi</taxon>
        <taxon>Mammalia</taxon>
        <taxon>Eutheria</taxon>
        <taxon>Laurasiatheria</taxon>
        <taxon>Artiodactyla</taxon>
        <taxon>Ruminantia</taxon>
        <taxon>Pecora</taxon>
        <taxon>Cervidae</taxon>
        <taxon>Odocoileinae</taxon>
        <taxon>Rangifer</taxon>
    </lineage>
</organism>
<reference evidence="1" key="1">
    <citation type="submission" date="2023-04" db="EMBL/GenBank/DDBJ databases">
        <authorList>
            <consortium name="ELIXIR-Norway"/>
        </authorList>
    </citation>
    <scope>NUCLEOTIDE SEQUENCE [LARGE SCALE GENOMIC DNA]</scope>
</reference>
<accession>A0ABN8XYG9</accession>
<dbReference type="EMBL" id="OX459947">
    <property type="protein sequence ID" value="CAI9154420.1"/>
    <property type="molecule type" value="Genomic_DNA"/>
</dbReference>
<protein>
    <submittedName>
        <fullName evidence="1">Uncharacterized protein</fullName>
    </submittedName>
</protein>
<name>A0ABN8XYG9_RANTA</name>
<proteinExistence type="predicted"/>
<dbReference type="Proteomes" id="UP001176941">
    <property type="component" value="Chromosome 11"/>
</dbReference>
<keyword evidence="2" id="KW-1185">Reference proteome</keyword>